<dbReference type="InterPro" id="IPR036388">
    <property type="entry name" value="WH-like_DNA-bd_sf"/>
</dbReference>
<dbReference type="KEGG" id="olu:OSTLU_33783"/>
<evidence type="ECO:0000259" key="7">
    <source>
        <dbReference type="PROSITE" id="PS50069"/>
    </source>
</evidence>
<dbReference type="InterPro" id="IPR036317">
    <property type="entry name" value="Cullin_homology_sf"/>
</dbReference>
<dbReference type="FunFam" id="1.20.1310.10:FF:000002">
    <property type="entry name" value="cullin-3 isoform X1"/>
    <property type="match status" value="1"/>
</dbReference>
<evidence type="ECO:0000313" key="8">
    <source>
        <dbReference type="EMBL" id="ABO95247.1"/>
    </source>
</evidence>
<dbReference type="Pfam" id="PF10557">
    <property type="entry name" value="Cullin_Nedd8"/>
    <property type="match status" value="1"/>
</dbReference>
<dbReference type="SUPFAM" id="SSF74788">
    <property type="entry name" value="Cullin repeat-like"/>
    <property type="match status" value="1"/>
</dbReference>
<feature type="domain" description="Cullin family profile" evidence="7">
    <location>
        <begin position="428"/>
        <end position="655"/>
    </location>
</feature>
<dbReference type="Gene3D" id="1.10.10.10">
    <property type="entry name" value="Winged helix-like DNA-binding domain superfamily/Winged helix DNA-binding domain"/>
    <property type="match status" value="1"/>
</dbReference>
<dbReference type="Pfam" id="PF00888">
    <property type="entry name" value="Cullin"/>
    <property type="match status" value="1"/>
</dbReference>
<dbReference type="GeneID" id="5000675"/>
<dbReference type="SUPFAM" id="SSF46785">
    <property type="entry name" value="Winged helix' DNA-binding domain"/>
    <property type="match status" value="1"/>
</dbReference>
<organism evidence="8 9">
    <name type="scientific">Ostreococcus lucimarinus (strain CCE9901)</name>
    <dbReference type="NCBI Taxonomy" id="436017"/>
    <lineage>
        <taxon>Eukaryota</taxon>
        <taxon>Viridiplantae</taxon>
        <taxon>Chlorophyta</taxon>
        <taxon>Mamiellophyceae</taxon>
        <taxon>Mamiellales</taxon>
        <taxon>Bathycoccaceae</taxon>
        <taxon>Ostreococcus</taxon>
    </lineage>
</organism>
<dbReference type="InterPro" id="IPR045093">
    <property type="entry name" value="Cullin"/>
</dbReference>
<dbReference type="RefSeq" id="XP_001416954.1">
    <property type="nucleotide sequence ID" value="XM_001416917.1"/>
</dbReference>
<dbReference type="PANTHER" id="PTHR11932">
    <property type="entry name" value="CULLIN"/>
    <property type="match status" value="1"/>
</dbReference>
<proteinExistence type="inferred from homology"/>
<evidence type="ECO:0000256" key="4">
    <source>
        <dbReference type="PROSITE-ProRule" id="PRU00330"/>
    </source>
</evidence>
<dbReference type="Gene3D" id="1.20.1310.10">
    <property type="entry name" value="Cullin Repeats"/>
    <property type="match status" value="4"/>
</dbReference>
<dbReference type="Pfam" id="PF26557">
    <property type="entry name" value="Cullin_AB"/>
    <property type="match status" value="1"/>
</dbReference>
<dbReference type="STRING" id="436017.A4RUG3"/>
<dbReference type="InterPro" id="IPR059120">
    <property type="entry name" value="Cullin-like_AB"/>
</dbReference>
<dbReference type="PROSITE" id="PS50069">
    <property type="entry name" value="CULLIN_2"/>
    <property type="match status" value="1"/>
</dbReference>
<dbReference type="Gramene" id="ABO95247">
    <property type="protein sequence ID" value="ABO95247"/>
    <property type="gene ID" value="OSTLU_33783"/>
</dbReference>
<evidence type="ECO:0000313" key="9">
    <source>
        <dbReference type="Proteomes" id="UP000001568"/>
    </source>
</evidence>
<dbReference type="InterPro" id="IPR016158">
    <property type="entry name" value="Cullin_homology"/>
</dbReference>
<dbReference type="EMBL" id="CP000583">
    <property type="protein sequence ID" value="ABO95247.1"/>
    <property type="molecule type" value="Genomic_DNA"/>
</dbReference>
<dbReference type="OMA" id="MFKDMTI"/>
<accession>A4RUG3</accession>
<evidence type="ECO:0000256" key="3">
    <source>
        <dbReference type="ARBA" id="ARBA00022843"/>
    </source>
</evidence>
<dbReference type="Gene3D" id="3.30.230.130">
    <property type="entry name" value="Cullin, Chain C, Domain 2"/>
    <property type="match status" value="1"/>
</dbReference>
<evidence type="ECO:0000256" key="5">
    <source>
        <dbReference type="RuleBase" id="RU003829"/>
    </source>
</evidence>
<dbReference type="GO" id="GO:0031461">
    <property type="term" value="C:cullin-RING ubiquitin ligase complex"/>
    <property type="evidence" value="ECO:0007669"/>
    <property type="project" value="InterPro"/>
</dbReference>
<evidence type="ECO:0000256" key="6">
    <source>
        <dbReference type="SAM" id="MobiDB-lite"/>
    </source>
</evidence>
<comment type="similarity">
    <text evidence="1 4 5">Belongs to the cullin family.</text>
</comment>
<sequence>MTRAANARDAVDGDDARARAASDARARERERDGVVGRKRDASGQASRARSRAATTATTTALEPFRHRVDADPSFVETTLRTLRTATTELLNLSSEGLSYEELYGKAYALVLRKQGDALYNTISDAVTDHLCLHVASKIADVVGDVEFLKDLETRFARHRKSAQMLTDVFIYLDRVHLKRSGNANLEPVGDLVITLWRECVVNNPRIRRRMHSCMLDLIRRERDGESVDRDALQKVTSMLLTLHESVYVDEFEVKMLDETRSYYKAVAQKRIDIDDCPTFLRMAEARLAQEKDRSEAYMAPRTTGLLLEQARNQLLKEMSQSLLHNATSGMVHMLRANQIENLRRMYSLFSTMDDLEGIPDVMFNHLKEIGKSIVNDLENEKNPTQFVEELFKFKEKYDTILIEAFANNRLIESQCNQAYQLVANLNPRSPEYLSLYLDHMLRKSSKDASQSELEIILNRSMGLFHLFHEKDVFENYYRQHLSKRLLNKRSASDDNELAFIGKLKDDCGFTFTSRMEGMFNDMLTSGDLTREFEGVYSRGSGSMEVNVSVLTTGAWPLKVHKTPINLPHECERTCKVFENFYLSRHAGRKLTWQANMGRADIKARFASGEYEISASTLHMCVLMLFNTHETLTTKDISDLTGMIGDELKGCLQALSCVKGKNILTKLPAGKDVSLGDSFQVNRDFSSKTTKVKILSISAKRENDHERSLTKSKIVDDRKPQIEATIVRVMKAKKRLDHNSIVMEVTAQVRNRFMPTPADIKKHIETLIEREYIERDPSDRKMYVYLA</sequence>
<dbReference type="SMART" id="SM00182">
    <property type="entry name" value="CULLIN"/>
    <property type="match status" value="1"/>
</dbReference>
<evidence type="ECO:0000256" key="2">
    <source>
        <dbReference type="ARBA" id="ARBA00022499"/>
    </source>
</evidence>
<dbReference type="InterPro" id="IPR019559">
    <property type="entry name" value="Cullin_neddylation_domain"/>
</dbReference>
<keyword evidence="2" id="KW-1017">Isopeptide bond</keyword>
<feature type="compositionally biased region" description="Low complexity" evidence="6">
    <location>
        <begin position="45"/>
        <end position="57"/>
    </location>
</feature>
<dbReference type="AlphaFoldDB" id="A4RUG3"/>
<dbReference type="InterPro" id="IPR001373">
    <property type="entry name" value="Cullin_N"/>
</dbReference>
<dbReference type="GO" id="GO:0031625">
    <property type="term" value="F:ubiquitin protein ligase binding"/>
    <property type="evidence" value="ECO:0007669"/>
    <property type="project" value="InterPro"/>
</dbReference>
<dbReference type="FunFam" id="1.20.1310.10:FF:000001">
    <property type="entry name" value="Cullin 3"/>
    <property type="match status" value="1"/>
</dbReference>
<dbReference type="SUPFAM" id="SSF75632">
    <property type="entry name" value="Cullin homology domain"/>
    <property type="match status" value="1"/>
</dbReference>
<dbReference type="FunFam" id="1.10.10.10:FF:000014">
    <property type="entry name" value="Cullin 1"/>
    <property type="match status" value="1"/>
</dbReference>
<reference evidence="8 9" key="1">
    <citation type="journal article" date="2007" name="Proc. Natl. Acad. Sci. U.S.A.">
        <title>The tiny eukaryote Ostreococcus provides genomic insights into the paradox of plankton speciation.</title>
        <authorList>
            <person name="Palenik B."/>
            <person name="Grimwood J."/>
            <person name="Aerts A."/>
            <person name="Rouze P."/>
            <person name="Salamov A."/>
            <person name="Putnam N."/>
            <person name="Dupont C."/>
            <person name="Jorgensen R."/>
            <person name="Derelle E."/>
            <person name="Rombauts S."/>
            <person name="Zhou K."/>
            <person name="Otillar R."/>
            <person name="Merchant S.S."/>
            <person name="Podell S."/>
            <person name="Gaasterland T."/>
            <person name="Napoli C."/>
            <person name="Gendler K."/>
            <person name="Manuell A."/>
            <person name="Tai V."/>
            <person name="Vallon O."/>
            <person name="Piganeau G."/>
            <person name="Jancek S."/>
            <person name="Heijde M."/>
            <person name="Jabbari K."/>
            <person name="Bowler C."/>
            <person name="Lohr M."/>
            <person name="Robbens S."/>
            <person name="Werner G."/>
            <person name="Dubchak I."/>
            <person name="Pazour G.J."/>
            <person name="Ren Q."/>
            <person name="Paulsen I."/>
            <person name="Delwiche C."/>
            <person name="Schmutz J."/>
            <person name="Rokhsar D."/>
            <person name="Van de Peer Y."/>
            <person name="Moreau H."/>
            <person name="Grigoriev I.V."/>
        </authorList>
    </citation>
    <scope>NUCLEOTIDE SEQUENCE [LARGE SCALE GENOMIC DNA]</scope>
    <source>
        <strain evidence="8 9">CCE9901</strain>
    </source>
</reference>
<dbReference type="PROSITE" id="PS01256">
    <property type="entry name" value="CULLIN_1"/>
    <property type="match status" value="1"/>
</dbReference>
<dbReference type="eggNOG" id="KOG2166">
    <property type="taxonomic scope" value="Eukaryota"/>
</dbReference>
<dbReference type="InterPro" id="IPR016159">
    <property type="entry name" value="Cullin_repeat-like_dom_sf"/>
</dbReference>
<feature type="compositionally biased region" description="Basic and acidic residues" evidence="6">
    <location>
        <begin position="9"/>
        <end position="41"/>
    </location>
</feature>
<dbReference type="SMART" id="SM00884">
    <property type="entry name" value="Cullin_Nedd8"/>
    <property type="match status" value="1"/>
</dbReference>
<evidence type="ECO:0000256" key="1">
    <source>
        <dbReference type="ARBA" id="ARBA00006019"/>
    </source>
</evidence>
<gene>
    <name evidence="8" type="ORF">OSTLU_33783</name>
</gene>
<keyword evidence="3" id="KW-0832">Ubl conjugation</keyword>
<name>A4RUG3_OSTLU</name>
<keyword evidence="9" id="KW-1185">Reference proteome</keyword>
<protein>
    <recommendedName>
        <fullName evidence="7">Cullin family profile domain-containing protein</fullName>
    </recommendedName>
</protein>
<dbReference type="Proteomes" id="UP000001568">
    <property type="component" value="Chromosome 3"/>
</dbReference>
<dbReference type="OrthoDB" id="27073at2759"/>
<dbReference type="HOGENOM" id="CLU_004747_7_1_1"/>
<dbReference type="InterPro" id="IPR016157">
    <property type="entry name" value="Cullin_CS"/>
</dbReference>
<dbReference type="InterPro" id="IPR036390">
    <property type="entry name" value="WH_DNA-bd_sf"/>
</dbReference>
<feature type="region of interest" description="Disordered" evidence="6">
    <location>
        <begin position="1"/>
        <end position="57"/>
    </location>
</feature>
<dbReference type="GO" id="GO:0006511">
    <property type="term" value="P:ubiquitin-dependent protein catabolic process"/>
    <property type="evidence" value="ECO:0007669"/>
    <property type="project" value="InterPro"/>
</dbReference>